<dbReference type="GO" id="GO:0006310">
    <property type="term" value="P:DNA recombination"/>
    <property type="evidence" value="ECO:0007669"/>
    <property type="project" value="UniProtKB-KW"/>
</dbReference>
<organism evidence="16 17">
    <name type="scientific">Austropuccinia psidii MF-1</name>
    <dbReference type="NCBI Taxonomy" id="1389203"/>
    <lineage>
        <taxon>Eukaryota</taxon>
        <taxon>Fungi</taxon>
        <taxon>Dikarya</taxon>
        <taxon>Basidiomycota</taxon>
        <taxon>Pucciniomycotina</taxon>
        <taxon>Pucciniomycetes</taxon>
        <taxon>Pucciniales</taxon>
        <taxon>Sphaerophragmiaceae</taxon>
        <taxon>Austropuccinia</taxon>
    </lineage>
</organism>
<dbReference type="Gene3D" id="3.30.420.10">
    <property type="entry name" value="Ribonuclease H-like superfamily/Ribonuclease H"/>
    <property type="match status" value="1"/>
</dbReference>
<dbReference type="GO" id="GO:0003723">
    <property type="term" value="F:RNA binding"/>
    <property type="evidence" value="ECO:0007669"/>
    <property type="project" value="UniProtKB-KW"/>
</dbReference>
<evidence type="ECO:0000256" key="9">
    <source>
        <dbReference type="ARBA" id="ARBA00022908"/>
    </source>
</evidence>
<dbReference type="GO" id="GO:0032196">
    <property type="term" value="P:transposition"/>
    <property type="evidence" value="ECO:0007669"/>
    <property type="project" value="UniProtKB-KW"/>
</dbReference>
<evidence type="ECO:0000256" key="1">
    <source>
        <dbReference type="ARBA" id="ARBA00022578"/>
    </source>
</evidence>
<comment type="catalytic activity">
    <reaction evidence="13">
        <text>DNA(n) + a 2'-deoxyribonucleoside 5'-triphosphate = DNA(n+1) + diphosphate</text>
        <dbReference type="Rhea" id="RHEA:22508"/>
        <dbReference type="Rhea" id="RHEA-COMP:17339"/>
        <dbReference type="Rhea" id="RHEA-COMP:17340"/>
        <dbReference type="ChEBI" id="CHEBI:33019"/>
        <dbReference type="ChEBI" id="CHEBI:61560"/>
        <dbReference type="ChEBI" id="CHEBI:173112"/>
        <dbReference type="EC" id="2.7.7.49"/>
    </reaction>
</comment>
<evidence type="ECO:0000256" key="5">
    <source>
        <dbReference type="ARBA" id="ARBA00022759"/>
    </source>
</evidence>
<dbReference type="Pfam" id="PF00665">
    <property type="entry name" value="rve"/>
    <property type="match status" value="1"/>
</dbReference>
<evidence type="ECO:0000256" key="3">
    <source>
        <dbReference type="ARBA" id="ARBA00022722"/>
    </source>
</evidence>
<dbReference type="GO" id="GO:0015074">
    <property type="term" value="P:DNA integration"/>
    <property type="evidence" value="ECO:0007669"/>
    <property type="project" value="UniProtKB-KW"/>
</dbReference>
<dbReference type="Proteomes" id="UP000765509">
    <property type="component" value="Unassembled WGS sequence"/>
</dbReference>
<dbReference type="PANTHER" id="PTHR42648">
    <property type="entry name" value="TRANSPOSASE, PUTATIVE-RELATED"/>
    <property type="match status" value="1"/>
</dbReference>
<feature type="domain" description="Integrase catalytic" evidence="15">
    <location>
        <begin position="74"/>
        <end position="238"/>
    </location>
</feature>
<dbReference type="GO" id="GO:0016787">
    <property type="term" value="F:hydrolase activity"/>
    <property type="evidence" value="ECO:0007669"/>
    <property type="project" value="UniProtKB-KW"/>
</dbReference>
<dbReference type="InterPro" id="IPR012337">
    <property type="entry name" value="RNaseH-like_sf"/>
</dbReference>
<evidence type="ECO:0000256" key="6">
    <source>
        <dbReference type="ARBA" id="ARBA00022801"/>
    </source>
</evidence>
<dbReference type="EMBL" id="AVOT02012984">
    <property type="protein sequence ID" value="MBW0495239.1"/>
    <property type="molecule type" value="Genomic_DNA"/>
</dbReference>
<dbReference type="InterPro" id="IPR057670">
    <property type="entry name" value="SH3_retrovirus"/>
</dbReference>
<dbReference type="GO" id="GO:0004519">
    <property type="term" value="F:endonuclease activity"/>
    <property type="evidence" value="ECO:0007669"/>
    <property type="project" value="UniProtKB-KW"/>
</dbReference>
<dbReference type="SUPFAM" id="SSF53098">
    <property type="entry name" value="Ribonuclease H-like"/>
    <property type="match status" value="1"/>
</dbReference>
<dbReference type="OrthoDB" id="6380665at2759"/>
<evidence type="ECO:0000256" key="2">
    <source>
        <dbReference type="ARBA" id="ARBA00022695"/>
    </source>
</evidence>
<keyword evidence="7" id="KW-0460">Magnesium</keyword>
<evidence type="ECO:0000256" key="10">
    <source>
        <dbReference type="ARBA" id="ARBA00022918"/>
    </source>
</evidence>
<evidence type="ECO:0000259" key="15">
    <source>
        <dbReference type="PROSITE" id="PS50994"/>
    </source>
</evidence>
<dbReference type="InterPro" id="IPR039537">
    <property type="entry name" value="Retrotran_Ty1/copia-like"/>
</dbReference>
<keyword evidence="3" id="KW-0540">Nuclease</keyword>
<dbReference type="GO" id="GO:0003887">
    <property type="term" value="F:DNA-directed DNA polymerase activity"/>
    <property type="evidence" value="ECO:0007669"/>
    <property type="project" value="UniProtKB-KW"/>
</dbReference>
<keyword evidence="2" id="KW-0548">Nucleotidyltransferase</keyword>
<sequence>MINLSTRLKSKNVYTSLLWNRCMGHLFIRSIKQLLQFKAADGISSIKLDPIGIFHPCSVAKSHHQPFQGISQWMVEGPGDVITADFMGPLPPRLDHKEYILNIQDCFSCLTVVIPLLNKAGAKIELQKWIIQFINMTGHKVKLVRTDNGSEFKNIIFEEFLKAQGIIHEYSIPHENNQNGNIKWTNRTTSEMERASLNVANLPIALWPWAYRHSVWIFNHTLHAYSIKTPYEIVGKRKPSLDMLKVFGSKAYLYNHNFRKDISDRAIVGFHLGVAQDSKGWLFWIPDKGKIARAASVKFDEFSTFQNDQASIQEIQARDLFDESISQEIQKQDKLIRA</sequence>
<dbReference type="AlphaFoldDB" id="A0A9Q3D1U1"/>
<evidence type="ECO:0000313" key="16">
    <source>
        <dbReference type="EMBL" id="MBW0495239.1"/>
    </source>
</evidence>
<gene>
    <name evidence="16" type="ORF">O181_034954</name>
</gene>
<dbReference type="GO" id="GO:0046872">
    <property type="term" value="F:metal ion binding"/>
    <property type="evidence" value="ECO:0007669"/>
    <property type="project" value="UniProtKB-KW"/>
</dbReference>
<dbReference type="Pfam" id="PF25597">
    <property type="entry name" value="SH3_retrovirus"/>
    <property type="match status" value="1"/>
</dbReference>
<dbReference type="PROSITE" id="PS50994">
    <property type="entry name" value="INTEGRASE"/>
    <property type="match status" value="1"/>
</dbReference>
<reference evidence="16" key="1">
    <citation type="submission" date="2021-03" db="EMBL/GenBank/DDBJ databases">
        <title>Draft genome sequence of rust myrtle Austropuccinia psidii MF-1, a brazilian biotype.</title>
        <authorList>
            <person name="Quecine M.C."/>
            <person name="Pachon D.M.R."/>
            <person name="Bonatelli M.L."/>
            <person name="Correr F.H."/>
            <person name="Franceschini L.M."/>
            <person name="Leite T.F."/>
            <person name="Margarido G.R.A."/>
            <person name="Almeida C.A."/>
            <person name="Ferrarezi J.A."/>
            <person name="Labate C.A."/>
        </authorList>
    </citation>
    <scope>NUCLEOTIDE SEQUENCE</scope>
    <source>
        <strain evidence="16">MF-1</strain>
    </source>
</reference>
<evidence type="ECO:0000256" key="7">
    <source>
        <dbReference type="ARBA" id="ARBA00022842"/>
    </source>
</evidence>
<comment type="catalytic activity">
    <reaction evidence="14">
        <text>DNA(n) + a 2'-deoxyribonucleoside 5'-triphosphate = DNA(n+1) + diphosphate</text>
        <dbReference type="Rhea" id="RHEA:22508"/>
        <dbReference type="Rhea" id="RHEA-COMP:17339"/>
        <dbReference type="Rhea" id="RHEA-COMP:17340"/>
        <dbReference type="ChEBI" id="CHEBI:33019"/>
        <dbReference type="ChEBI" id="CHEBI:61560"/>
        <dbReference type="ChEBI" id="CHEBI:173112"/>
        <dbReference type="EC" id="2.7.7.7"/>
    </reaction>
</comment>
<evidence type="ECO:0000256" key="13">
    <source>
        <dbReference type="ARBA" id="ARBA00048173"/>
    </source>
</evidence>
<keyword evidence="8" id="KW-0694">RNA-binding</keyword>
<protein>
    <recommendedName>
        <fullName evidence="15">Integrase catalytic domain-containing protein</fullName>
    </recommendedName>
</protein>
<dbReference type="PANTHER" id="PTHR42648:SF11">
    <property type="entry name" value="TRANSPOSON TY4-P GAG-POL POLYPROTEIN"/>
    <property type="match status" value="1"/>
</dbReference>
<evidence type="ECO:0000256" key="14">
    <source>
        <dbReference type="ARBA" id="ARBA00049244"/>
    </source>
</evidence>
<keyword evidence="1" id="KW-0815">Transposition</keyword>
<dbReference type="InterPro" id="IPR001584">
    <property type="entry name" value="Integrase_cat-core"/>
</dbReference>
<keyword evidence="6" id="KW-0378">Hydrolase</keyword>
<dbReference type="InterPro" id="IPR036397">
    <property type="entry name" value="RNaseH_sf"/>
</dbReference>
<keyword evidence="11" id="KW-0808">Transferase</keyword>
<comment type="caution">
    <text evidence="16">The sequence shown here is derived from an EMBL/GenBank/DDBJ whole genome shotgun (WGS) entry which is preliminary data.</text>
</comment>
<evidence type="ECO:0000256" key="12">
    <source>
        <dbReference type="ARBA" id="ARBA00023172"/>
    </source>
</evidence>
<keyword evidence="12" id="KW-0233">DNA recombination</keyword>
<proteinExistence type="predicted"/>
<keyword evidence="10" id="KW-0695">RNA-directed DNA polymerase</keyword>
<keyword evidence="9" id="KW-0229">DNA integration</keyword>
<dbReference type="GO" id="GO:0003964">
    <property type="term" value="F:RNA-directed DNA polymerase activity"/>
    <property type="evidence" value="ECO:0007669"/>
    <property type="project" value="UniProtKB-KW"/>
</dbReference>
<keyword evidence="5" id="KW-0255">Endonuclease</keyword>
<keyword evidence="4" id="KW-0479">Metal-binding</keyword>
<dbReference type="GO" id="GO:0005634">
    <property type="term" value="C:nucleus"/>
    <property type="evidence" value="ECO:0007669"/>
    <property type="project" value="UniProtKB-ARBA"/>
</dbReference>
<accession>A0A9Q3D1U1</accession>
<evidence type="ECO:0000256" key="11">
    <source>
        <dbReference type="ARBA" id="ARBA00022932"/>
    </source>
</evidence>
<name>A0A9Q3D1U1_9BASI</name>
<keyword evidence="17" id="KW-1185">Reference proteome</keyword>
<evidence type="ECO:0000256" key="4">
    <source>
        <dbReference type="ARBA" id="ARBA00022723"/>
    </source>
</evidence>
<keyword evidence="11" id="KW-0239">DNA-directed DNA polymerase</keyword>
<evidence type="ECO:0000313" key="17">
    <source>
        <dbReference type="Proteomes" id="UP000765509"/>
    </source>
</evidence>
<evidence type="ECO:0000256" key="8">
    <source>
        <dbReference type="ARBA" id="ARBA00022884"/>
    </source>
</evidence>